<dbReference type="PROSITE" id="PS00583">
    <property type="entry name" value="PFKB_KINASES_1"/>
    <property type="match status" value="1"/>
</dbReference>
<reference evidence="15 16" key="1">
    <citation type="submission" date="2024-09" db="EMBL/GenBank/DDBJ databases">
        <authorList>
            <person name="Sun Q."/>
            <person name="Mori K."/>
        </authorList>
    </citation>
    <scope>NUCLEOTIDE SEQUENCE [LARGE SCALE GENOMIC DNA]</scope>
    <source>
        <strain evidence="15 16">CECT 8064</strain>
    </source>
</reference>
<feature type="active site" evidence="12">
    <location>
        <position position="264"/>
    </location>
</feature>
<comment type="pathway">
    <text evidence="3">Bacterial outer membrane biogenesis; LPS core biosynthesis.</text>
</comment>
<dbReference type="InterPro" id="IPR011913">
    <property type="entry name" value="RfaE_dom_I"/>
</dbReference>
<dbReference type="EC" id="2.7.7.70" evidence="12"/>
<evidence type="ECO:0000259" key="14">
    <source>
        <dbReference type="Pfam" id="PF01467"/>
    </source>
</evidence>
<evidence type="ECO:0000259" key="13">
    <source>
        <dbReference type="Pfam" id="PF00294"/>
    </source>
</evidence>
<evidence type="ECO:0000313" key="15">
    <source>
        <dbReference type="EMBL" id="MFB9135219.1"/>
    </source>
</evidence>
<name>A0ABV5HLU9_9VIBR</name>
<accession>A0ABV5HLU9</accession>
<proteinExistence type="inferred from homology"/>
<evidence type="ECO:0000256" key="1">
    <source>
        <dbReference type="ARBA" id="ARBA00002319"/>
    </source>
</evidence>
<comment type="caution">
    <text evidence="15">The sequence shown here is derived from an EMBL/GenBank/DDBJ whole genome shotgun (WGS) entry which is preliminary data.</text>
</comment>
<feature type="region of interest" description="Ribokinase" evidence="12">
    <location>
        <begin position="1"/>
        <end position="316"/>
    </location>
</feature>
<dbReference type="SUPFAM" id="SSF52374">
    <property type="entry name" value="Nucleotidylyl transferase"/>
    <property type="match status" value="1"/>
</dbReference>
<comment type="catalytic activity">
    <reaction evidence="12">
        <text>D-glycero-beta-D-manno-heptose 7-phosphate + ATP = D-glycero-beta-D-manno-heptose 1,7-bisphosphate + ADP + H(+)</text>
        <dbReference type="Rhea" id="RHEA:27473"/>
        <dbReference type="ChEBI" id="CHEBI:15378"/>
        <dbReference type="ChEBI" id="CHEBI:30616"/>
        <dbReference type="ChEBI" id="CHEBI:60204"/>
        <dbReference type="ChEBI" id="CHEBI:60208"/>
        <dbReference type="ChEBI" id="CHEBI:456216"/>
        <dbReference type="EC" id="2.7.1.167"/>
    </reaction>
</comment>
<evidence type="ECO:0000256" key="2">
    <source>
        <dbReference type="ARBA" id="ARBA00003753"/>
    </source>
</evidence>
<dbReference type="InterPro" id="IPR014729">
    <property type="entry name" value="Rossmann-like_a/b/a_fold"/>
</dbReference>
<keyword evidence="5 12" id="KW-0548">Nucleotidyltransferase</keyword>
<comment type="subunit">
    <text evidence="12">Homodimer.</text>
</comment>
<comment type="pathway">
    <text evidence="12">Nucleotide-sugar biosynthesis; ADP-L-glycero-beta-D-manno-heptose biosynthesis; ADP-L-glycero-beta-D-manno-heptose from D-glycero-beta-D-manno-heptose 7-phosphate: step 3/4.</text>
</comment>
<dbReference type="NCBIfam" id="TIGR00125">
    <property type="entry name" value="cyt_tran_rel"/>
    <property type="match status" value="1"/>
</dbReference>
<comment type="function">
    <text evidence="1 12">Catalyzes the phosphorylation of D-glycero-D-manno-heptose 7-phosphate at the C-1 position to selectively form D-glycero-beta-D-manno-heptose-1,7-bisphosphate.</text>
</comment>
<evidence type="ECO:0000256" key="6">
    <source>
        <dbReference type="ARBA" id="ARBA00022741"/>
    </source>
</evidence>
<dbReference type="EMBL" id="JBHMEP010000001">
    <property type="protein sequence ID" value="MFB9135219.1"/>
    <property type="molecule type" value="Genomic_DNA"/>
</dbReference>
<dbReference type="InterPro" id="IPR011611">
    <property type="entry name" value="PfkB_dom"/>
</dbReference>
<dbReference type="Pfam" id="PF00294">
    <property type="entry name" value="PfkB"/>
    <property type="match status" value="1"/>
</dbReference>
<gene>
    <name evidence="12 15" type="primary">hldE</name>
    <name evidence="15" type="ORF">ACFFUV_09610</name>
</gene>
<feature type="domain" description="Carbohydrate kinase PfkB" evidence="13">
    <location>
        <begin position="13"/>
        <end position="302"/>
    </location>
</feature>
<comment type="similarity">
    <text evidence="12">In the C-terminal section; belongs to the cytidylyltransferase family.</text>
</comment>
<evidence type="ECO:0000256" key="5">
    <source>
        <dbReference type="ARBA" id="ARBA00022695"/>
    </source>
</evidence>
<comment type="function">
    <text evidence="2 12">Catalyzes the ADP transfer from ATP to D-glycero-beta-D-manno-heptose 1-phosphate, yielding ADP-D-glycero-beta-D-manno-heptose.</text>
</comment>
<dbReference type="NCBIfam" id="TIGR02198">
    <property type="entry name" value="rfaE_dom_I"/>
    <property type="match status" value="1"/>
</dbReference>
<evidence type="ECO:0000256" key="11">
    <source>
        <dbReference type="ARBA" id="ARBA00047428"/>
    </source>
</evidence>
<keyword evidence="6 12" id="KW-0547">Nucleotide-binding</keyword>
<keyword evidence="9 12" id="KW-0511">Multifunctional enzyme</keyword>
<organism evidence="15 16">
    <name type="scientific">Vibrio olivae</name>
    <dbReference type="NCBI Taxonomy" id="1243002"/>
    <lineage>
        <taxon>Bacteria</taxon>
        <taxon>Pseudomonadati</taxon>
        <taxon>Pseudomonadota</taxon>
        <taxon>Gammaproteobacteria</taxon>
        <taxon>Vibrionales</taxon>
        <taxon>Vibrionaceae</taxon>
        <taxon>Vibrio</taxon>
    </lineage>
</organism>
<feature type="binding site" evidence="12">
    <location>
        <begin position="195"/>
        <end position="198"/>
    </location>
    <ligand>
        <name>ATP</name>
        <dbReference type="ChEBI" id="CHEBI:30616"/>
    </ligand>
</feature>
<dbReference type="NCBIfam" id="TIGR02199">
    <property type="entry name" value="rfaE_dom_II"/>
    <property type="match status" value="1"/>
</dbReference>
<protein>
    <recommendedName>
        <fullName evidence="12">Bifunctional protein HldE</fullName>
    </recommendedName>
    <domain>
        <recommendedName>
            <fullName evidence="12">D-beta-D-heptose 7-phosphate kinase</fullName>
            <ecNumber evidence="12">2.7.1.167</ecNumber>
        </recommendedName>
        <alternativeName>
            <fullName evidence="12">D-beta-D-heptose 7-phosphotransferase</fullName>
        </alternativeName>
        <alternativeName>
            <fullName evidence="12">D-glycero-beta-D-manno-heptose-7-phosphate kinase</fullName>
        </alternativeName>
    </domain>
    <domain>
        <recommendedName>
            <fullName evidence="12">D-beta-D-heptose 1-phosphate adenylyltransferase</fullName>
            <ecNumber evidence="12">2.7.7.70</ecNumber>
        </recommendedName>
        <alternativeName>
            <fullName evidence="12">D-glycero-beta-D-manno-heptose 1-phosphate adenylyltransferase</fullName>
        </alternativeName>
    </domain>
</protein>
<comment type="similarity">
    <text evidence="12">In the N-terminal section; belongs to the carbohydrate kinase PfkB family.</text>
</comment>
<dbReference type="PANTHER" id="PTHR46969:SF1">
    <property type="entry name" value="BIFUNCTIONAL PROTEIN HLDE"/>
    <property type="match status" value="1"/>
</dbReference>
<keyword evidence="7 12" id="KW-0418">Kinase</keyword>
<dbReference type="RefSeq" id="WP_390191646.1">
    <property type="nucleotide sequence ID" value="NZ_JBHMEP010000001.1"/>
</dbReference>
<evidence type="ECO:0000256" key="4">
    <source>
        <dbReference type="ARBA" id="ARBA00022679"/>
    </source>
</evidence>
<dbReference type="Gene3D" id="3.40.1190.20">
    <property type="match status" value="1"/>
</dbReference>
<dbReference type="Pfam" id="PF01467">
    <property type="entry name" value="CTP_transf_like"/>
    <property type="match status" value="1"/>
</dbReference>
<dbReference type="InterPro" id="IPR029056">
    <property type="entry name" value="Ribokinase-like"/>
</dbReference>
<dbReference type="InterPro" id="IPR023030">
    <property type="entry name" value="Bifunc_HldE"/>
</dbReference>
<keyword evidence="4 12" id="KW-0808">Transferase</keyword>
<dbReference type="GO" id="GO:0033785">
    <property type="term" value="F:heptose 7-phosphate kinase activity"/>
    <property type="evidence" value="ECO:0007669"/>
    <property type="project" value="UniProtKB-EC"/>
</dbReference>
<dbReference type="InterPro" id="IPR011914">
    <property type="entry name" value="RfaE_dom_II"/>
</dbReference>
<evidence type="ECO:0000313" key="16">
    <source>
        <dbReference type="Proteomes" id="UP001589645"/>
    </source>
</evidence>
<comment type="catalytic activity">
    <reaction evidence="11 12">
        <text>D-glycero-beta-D-manno-heptose 1-phosphate + ATP + H(+) = ADP-D-glycero-beta-D-manno-heptose + diphosphate</text>
        <dbReference type="Rhea" id="RHEA:27465"/>
        <dbReference type="ChEBI" id="CHEBI:15378"/>
        <dbReference type="ChEBI" id="CHEBI:30616"/>
        <dbReference type="ChEBI" id="CHEBI:33019"/>
        <dbReference type="ChEBI" id="CHEBI:59967"/>
        <dbReference type="ChEBI" id="CHEBI:61593"/>
        <dbReference type="EC" id="2.7.7.70"/>
    </reaction>
</comment>
<feature type="region of interest" description="Cytidylyltransferase" evidence="12">
    <location>
        <begin position="344"/>
        <end position="476"/>
    </location>
</feature>
<dbReference type="InterPro" id="IPR004821">
    <property type="entry name" value="Cyt_trans-like"/>
</dbReference>
<dbReference type="Proteomes" id="UP001589645">
    <property type="component" value="Unassembled WGS sequence"/>
</dbReference>
<dbReference type="HAMAP" id="MF_01603">
    <property type="entry name" value="HldE"/>
    <property type="match status" value="1"/>
</dbReference>
<dbReference type="InterPro" id="IPR002173">
    <property type="entry name" value="Carboh/pur_kinase_PfkB_CS"/>
</dbReference>
<feature type="domain" description="Cytidyltransferase-like" evidence="14">
    <location>
        <begin position="344"/>
        <end position="469"/>
    </location>
</feature>
<sequence>MKPILPDYSDSGVLIVGDVMLDRYWYGPTGRISPEAPVPVVKVENNEERPGGAANVAMNIASLGGRAHIVGLTGVDEPAAVLNDTLSSLGVECDFVGLSDYPTITKLRVLSRGQQLIRLDFEDEFENIDPQLMLSRMDKVLPTVRAVVLSDYGKGALEHVQQYIQQARSANVPVFIDPKGADFERYRGATLLTPNMAEFELVVGRVKTEQELVEKGLALIDKYDFEALLVTRSEHGMTLLRKGQVPFNLATQAKEVFDVTGAGDTVISVLAASVSAGKPLDEACALANAAAGVVVGKLGTSTLSTIELAEAVHGSRDTDFGVISEDKLVEAVKQAQAKGEKVVMTNGCFDILHAGHVSYLNHAAKLGDRLIVAVNTDESVKRLKGPGRPVNPTDRRMAVLAGLGAVDWVVPFGEETPQRLIASVLPDLLVKGGDYQPEQIAGGKEVIANGGEVKVLNFEDGCSTSEIINAIKGGKG</sequence>
<evidence type="ECO:0000256" key="8">
    <source>
        <dbReference type="ARBA" id="ARBA00022840"/>
    </source>
</evidence>
<dbReference type="Gene3D" id="3.40.50.620">
    <property type="entry name" value="HUPs"/>
    <property type="match status" value="1"/>
</dbReference>
<keyword evidence="16" id="KW-1185">Reference proteome</keyword>
<comment type="pathway">
    <text evidence="12">Nucleotide-sugar biosynthesis; ADP-L-glycero-beta-D-manno-heptose biosynthesis; ADP-L-glycero-beta-D-manno-heptose from D-glycero-beta-D-manno-heptose 7-phosphate: step 1/4.</text>
</comment>
<dbReference type="CDD" id="cd01172">
    <property type="entry name" value="RfaE_like"/>
    <property type="match status" value="1"/>
</dbReference>
<dbReference type="EC" id="2.7.1.167" evidence="12"/>
<dbReference type="NCBIfam" id="NF008454">
    <property type="entry name" value="PRK11316.1"/>
    <property type="match status" value="1"/>
</dbReference>
<dbReference type="SUPFAM" id="SSF53613">
    <property type="entry name" value="Ribokinase-like"/>
    <property type="match status" value="1"/>
</dbReference>
<evidence type="ECO:0000256" key="7">
    <source>
        <dbReference type="ARBA" id="ARBA00022777"/>
    </source>
</evidence>
<evidence type="ECO:0000256" key="9">
    <source>
        <dbReference type="ARBA" id="ARBA00023268"/>
    </source>
</evidence>
<dbReference type="GO" id="GO:0016779">
    <property type="term" value="F:nucleotidyltransferase activity"/>
    <property type="evidence" value="ECO:0007669"/>
    <property type="project" value="UniProtKB-KW"/>
</dbReference>
<keyword evidence="10 12" id="KW-0119">Carbohydrate metabolism</keyword>
<dbReference type="PANTHER" id="PTHR46969">
    <property type="entry name" value="BIFUNCTIONAL PROTEIN HLDE"/>
    <property type="match status" value="1"/>
</dbReference>
<keyword evidence="8 12" id="KW-0067">ATP-binding</keyword>
<evidence type="ECO:0000256" key="3">
    <source>
        <dbReference type="ARBA" id="ARBA00004713"/>
    </source>
</evidence>
<evidence type="ECO:0000256" key="12">
    <source>
        <dbReference type="HAMAP-Rule" id="MF_01603"/>
    </source>
</evidence>
<evidence type="ECO:0000256" key="10">
    <source>
        <dbReference type="ARBA" id="ARBA00023277"/>
    </source>
</evidence>